<keyword evidence="2" id="KW-0238">DNA-binding</keyword>
<accession>W9XFF8</accession>
<dbReference type="RefSeq" id="XP_007736726.1">
    <property type="nucleotide sequence ID" value="XM_007738536.1"/>
</dbReference>
<keyword evidence="8" id="KW-1185">Reference proteome</keyword>
<evidence type="ECO:0000313" key="8">
    <source>
        <dbReference type="Proteomes" id="UP000019478"/>
    </source>
</evidence>
<proteinExistence type="predicted"/>
<dbReference type="eggNOG" id="ENOG502RSG2">
    <property type="taxonomic scope" value="Eukaryota"/>
</dbReference>
<dbReference type="SMART" id="SM00066">
    <property type="entry name" value="GAL4"/>
    <property type="match status" value="1"/>
</dbReference>
<sequence length="529" mass="58976">MGNIGRPSTGCGLCRKRRVKCDEGRPGCRNCMRLNKPCPGYREPDYGLIRSTVFMSSPSSIPRASVRALQPSTAVKYEESGPSHSRSITSPPLPRPSFIYSTPDEVIEQALWYSLAQLDTNSRALYGNDTFNFLPNMLAKAGPESYLYSAMKSVGIINLANRSPTVNMQSMIDTEYAEAVLGVTAALADPELCLKDETLVSVWLLGFRELLASLPGSIRTNSASVSTQQTHIDGTLMLLRLRGERQFFTPEGRHLFAVILSSMHWKPLFASQEPKQEYLMLESQIPNAVCVVPPAATKVQAYFHAVCKLRARIKNFRLVAQNPSIDQVRMVASYLRAAARLEDKASGWCDIVSWLPRKVVIDPSHRPHAQTPWTRTWDSTFGLHWFDSWAGFYHWNRYFVANICLHAALLDALAALTETSVKDPRWNIAVAVSDLISWHTAMVHNTVRDFLGTFAYAFGDVDGHGHVRTTPTPVVSDGTSQHQRGINVPATLQIYAPLTYLVTLECLEADQRESMVLALQRVGAEFSLR</sequence>
<dbReference type="PROSITE" id="PS50048">
    <property type="entry name" value="ZN2_CY6_FUNGAL_2"/>
    <property type="match status" value="1"/>
</dbReference>
<feature type="domain" description="Zn(2)-C6 fungal-type" evidence="6">
    <location>
        <begin position="10"/>
        <end position="38"/>
    </location>
</feature>
<dbReference type="PANTHER" id="PTHR38791">
    <property type="entry name" value="ZN(II)2CYS6 TRANSCRIPTION FACTOR (EUROFUNG)-RELATED-RELATED"/>
    <property type="match status" value="1"/>
</dbReference>
<gene>
    <name evidence="7" type="ORF">A1O3_08438</name>
</gene>
<protein>
    <recommendedName>
        <fullName evidence="6">Zn(2)-C6 fungal-type domain-containing protein</fullName>
    </recommendedName>
</protein>
<feature type="region of interest" description="Disordered" evidence="5">
    <location>
        <begin position="72"/>
        <end position="94"/>
    </location>
</feature>
<comment type="caution">
    <text evidence="7">The sequence shown here is derived from an EMBL/GenBank/DDBJ whole genome shotgun (WGS) entry which is preliminary data.</text>
</comment>
<dbReference type="Proteomes" id="UP000019478">
    <property type="component" value="Unassembled WGS sequence"/>
</dbReference>
<evidence type="ECO:0000313" key="7">
    <source>
        <dbReference type="EMBL" id="EXJ78938.1"/>
    </source>
</evidence>
<name>W9XFF8_9EURO</name>
<reference evidence="7 8" key="1">
    <citation type="submission" date="2013-03" db="EMBL/GenBank/DDBJ databases">
        <title>The Genome Sequence of Capronia epimyces CBS 606.96.</title>
        <authorList>
            <consortium name="The Broad Institute Genomics Platform"/>
            <person name="Cuomo C."/>
            <person name="de Hoog S."/>
            <person name="Gorbushina A."/>
            <person name="Walker B."/>
            <person name="Young S.K."/>
            <person name="Zeng Q."/>
            <person name="Gargeya S."/>
            <person name="Fitzgerald M."/>
            <person name="Haas B."/>
            <person name="Abouelleil A."/>
            <person name="Allen A.W."/>
            <person name="Alvarado L."/>
            <person name="Arachchi H.M."/>
            <person name="Berlin A.M."/>
            <person name="Chapman S.B."/>
            <person name="Gainer-Dewar J."/>
            <person name="Goldberg J."/>
            <person name="Griggs A."/>
            <person name="Gujja S."/>
            <person name="Hansen M."/>
            <person name="Howarth C."/>
            <person name="Imamovic A."/>
            <person name="Ireland A."/>
            <person name="Larimer J."/>
            <person name="McCowan C."/>
            <person name="Murphy C."/>
            <person name="Pearson M."/>
            <person name="Poon T.W."/>
            <person name="Priest M."/>
            <person name="Roberts A."/>
            <person name="Saif S."/>
            <person name="Shea T."/>
            <person name="Sisk P."/>
            <person name="Sykes S."/>
            <person name="Wortman J."/>
            <person name="Nusbaum C."/>
            <person name="Birren B."/>
        </authorList>
    </citation>
    <scope>NUCLEOTIDE SEQUENCE [LARGE SCALE GENOMIC DNA]</scope>
    <source>
        <strain evidence="7 8">CBS 606.96</strain>
    </source>
</reference>
<dbReference type="CDD" id="cd00067">
    <property type="entry name" value="GAL4"/>
    <property type="match status" value="1"/>
</dbReference>
<dbReference type="STRING" id="1182542.W9XFF8"/>
<dbReference type="Gene3D" id="4.10.240.10">
    <property type="entry name" value="Zn(2)-C6 fungal-type DNA-binding domain"/>
    <property type="match status" value="1"/>
</dbReference>
<evidence type="ECO:0000256" key="3">
    <source>
        <dbReference type="ARBA" id="ARBA00023163"/>
    </source>
</evidence>
<evidence type="ECO:0000256" key="1">
    <source>
        <dbReference type="ARBA" id="ARBA00023015"/>
    </source>
</evidence>
<dbReference type="InterPro" id="IPR001138">
    <property type="entry name" value="Zn2Cys6_DnaBD"/>
</dbReference>
<evidence type="ECO:0000259" key="6">
    <source>
        <dbReference type="PROSITE" id="PS50048"/>
    </source>
</evidence>
<evidence type="ECO:0000256" key="5">
    <source>
        <dbReference type="SAM" id="MobiDB-lite"/>
    </source>
</evidence>
<dbReference type="GeneID" id="19172526"/>
<dbReference type="GO" id="GO:0000981">
    <property type="term" value="F:DNA-binding transcription factor activity, RNA polymerase II-specific"/>
    <property type="evidence" value="ECO:0007669"/>
    <property type="project" value="InterPro"/>
</dbReference>
<keyword evidence="4" id="KW-0539">Nucleus</keyword>
<dbReference type="SUPFAM" id="SSF57701">
    <property type="entry name" value="Zn2/Cys6 DNA-binding domain"/>
    <property type="match status" value="1"/>
</dbReference>
<evidence type="ECO:0000256" key="2">
    <source>
        <dbReference type="ARBA" id="ARBA00023125"/>
    </source>
</evidence>
<keyword evidence="1" id="KW-0805">Transcription regulation</keyword>
<dbReference type="OrthoDB" id="4491390at2759"/>
<dbReference type="InterPro" id="IPR053175">
    <property type="entry name" value="DHMBA_Reg_Transcription_Factor"/>
</dbReference>
<dbReference type="Pfam" id="PF00172">
    <property type="entry name" value="Zn_clus"/>
    <property type="match status" value="1"/>
</dbReference>
<organism evidence="7 8">
    <name type="scientific">Capronia epimyces CBS 606.96</name>
    <dbReference type="NCBI Taxonomy" id="1182542"/>
    <lineage>
        <taxon>Eukaryota</taxon>
        <taxon>Fungi</taxon>
        <taxon>Dikarya</taxon>
        <taxon>Ascomycota</taxon>
        <taxon>Pezizomycotina</taxon>
        <taxon>Eurotiomycetes</taxon>
        <taxon>Chaetothyriomycetidae</taxon>
        <taxon>Chaetothyriales</taxon>
        <taxon>Herpotrichiellaceae</taxon>
        <taxon>Capronia</taxon>
    </lineage>
</organism>
<keyword evidence="3" id="KW-0804">Transcription</keyword>
<evidence type="ECO:0000256" key="4">
    <source>
        <dbReference type="ARBA" id="ARBA00023242"/>
    </source>
</evidence>
<dbReference type="InterPro" id="IPR036864">
    <property type="entry name" value="Zn2-C6_fun-type_DNA-bd_sf"/>
</dbReference>
<dbReference type="HOGENOM" id="CLU_037135_0_0_1"/>
<dbReference type="EMBL" id="AMGY01000008">
    <property type="protein sequence ID" value="EXJ78938.1"/>
    <property type="molecule type" value="Genomic_DNA"/>
</dbReference>
<dbReference type="AlphaFoldDB" id="W9XFF8"/>
<dbReference type="PROSITE" id="PS00463">
    <property type="entry name" value="ZN2_CY6_FUNGAL_1"/>
    <property type="match status" value="1"/>
</dbReference>
<dbReference type="GO" id="GO:0008270">
    <property type="term" value="F:zinc ion binding"/>
    <property type="evidence" value="ECO:0007669"/>
    <property type="project" value="InterPro"/>
</dbReference>
<dbReference type="GO" id="GO:0003677">
    <property type="term" value="F:DNA binding"/>
    <property type="evidence" value="ECO:0007669"/>
    <property type="project" value="UniProtKB-KW"/>
</dbReference>